<proteinExistence type="predicted"/>
<dbReference type="Proteomes" id="UP000807159">
    <property type="component" value="Chromosome 18"/>
</dbReference>
<evidence type="ECO:0000313" key="2">
    <source>
        <dbReference type="Proteomes" id="UP000807159"/>
    </source>
</evidence>
<protein>
    <submittedName>
        <fullName evidence="1">Uncharacterized protein</fullName>
    </submittedName>
</protein>
<sequence>MSCLLGRKGCVIADELKCCDDQCYRTHMMPNKTQNKRNRSLVLPRFDKKKMFKCDFDEESKTKEGKESDWLADESLPYWMSSRRFRISFLLLEEKINLHSEQA</sequence>
<accession>A0A8T2WPR3</accession>
<name>A0A8T2WPR3_POPDE</name>
<reference evidence="1" key="1">
    <citation type="journal article" date="2021" name="J. Hered.">
        <title>Genome Assembly of Salicaceae Populus deltoides (Eastern Cottonwood) I-69 Based on Nanopore Sequencing and Hi-C Technologies.</title>
        <authorList>
            <person name="Bai S."/>
            <person name="Wu H."/>
            <person name="Zhang J."/>
            <person name="Pan Z."/>
            <person name="Zhao W."/>
            <person name="Li Z."/>
            <person name="Tong C."/>
        </authorList>
    </citation>
    <scope>NUCLEOTIDE SEQUENCE</scope>
    <source>
        <tissue evidence="1">Leaf</tissue>
    </source>
</reference>
<gene>
    <name evidence="1" type="ORF">H0E87_030009</name>
</gene>
<keyword evidence="2" id="KW-1185">Reference proteome</keyword>
<comment type="caution">
    <text evidence="1">The sequence shown here is derived from an EMBL/GenBank/DDBJ whole genome shotgun (WGS) entry which is preliminary data.</text>
</comment>
<dbReference type="AlphaFoldDB" id="A0A8T2WPR3"/>
<evidence type="ECO:0000313" key="1">
    <source>
        <dbReference type="EMBL" id="KAH8482760.1"/>
    </source>
</evidence>
<dbReference type="EMBL" id="JACEGQ020000018">
    <property type="protein sequence ID" value="KAH8482760.1"/>
    <property type="molecule type" value="Genomic_DNA"/>
</dbReference>
<organism evidence="1 2">
    <name type="scientific">Populus deltoides</name>
    <name type="common">Eastern poplar</name>
    <name type="synonym">Eastern cottonwood</name>
    <dbReference type="NCBI Taxonomy" id="3696"/>
    <lineage>
        <taxon>Eukaryota</taxon>
        <taxon>Viridiplantae</taxon>
        <taxon>Streptophyta</taxon>
        <taxon>Embryophyta</taxon>
        <taxon>Tracheophyta</taxon>
        <taxon>Spermatophyta</taxon>
        <taxon>Magnoliopsida</taxon>
        <taxon>eudicotyledons</taxon>
        <taxon>Gunneridae</taxon>
        <taxon>Pentapetalae</taxon>
        <taxon>rosids</taxon>
        <taxon>fabids</taxon>
        <taxon>Malpighiales</taxon>
        <taxon>Salicaceae</taxon>
        <taxon>Saliceae</taxon>
        <taxon>Populus</taxon>
    </lineage>
</organism>